<dbReference type="Pfam" id="PF25231">
    <property type="entry name" value="DUF7847"/>
    <property type="match status" value="1"/>
</dbReference>
<feature type="domain" description="DUF7847" evidence="3">
    <location>
        <begin position="101"/>
        <end position="360"/>
    </location>
</feature>
<feature type="region of interest" description="Disordered" evidence="1">
    <location>
        <begin position="1"/>
        <end position="76"/>
    </location>
</feature>
<evidence type="ECO:0000256" key="2">
    <source>
        <dbReference type="SAM" id="Phobius"/>
    </source>
</evidence>
<keyword evidence="5" id="KW-1185">Reference proteome</keyword>
<feature type="transmembrane region" description="Helical" evidence="2">
    <location>
        <begin position="208"/>
        <end position="237"/>
    </location>
</feature>
<dbReference type="EMBL" id="BSUO01000001">
    <property type="protein sequence ID" value="GMA38564.1"/>
    <property type="molecule type" value="Genomic_DNA"/>
</dbReference>
<keyword evidence="2" id="KW-0812">Transmembrane</keyword>
<reference evidence="5" key="1">
    <citation type="journal article" date="2019" name="Int. J. Syst. Evol. Microbiol.">
        <title>The Global Catalogue of Microorganisms (GCM) 10K type strain sequencing project: providing services to taxonomists for standard genome sequencing and annotation.</title>
        <authorList>
            <consortium name="The Broad Institute Genomics Platform"/>
            <consortium name="The Broad Institute Genome Sequencing Center for Infectious Disease"/>
            <person name="Wu L."/>
            <person name="Ma J."/>
        </authorList>
    </citation>
    <scope>NUCLEOTIDE SEQUENCE [LARGE SCALE GENOMIC DNA]</scope>
    <source>
        <strain evidence="5">NBRC 113072</strain>
    </source>
</reference>
<evidence type="ECO:0000256" key="1">
    <source>
        <dbReference type="SAM" id="MobiDB-lite"/>
    </source>
</evidence>
<dbReference type="Proteomes" id="UP001157126">
    <property type="component" value="Unassembled WGS sequence"/>
</dbReference>
<feature type="transmembrane region" description="Helical" evidence="2">
    <location>
        <begin position="117"/>
        <end position="144"/>
    </location>
</feature>
<evidence type="ECO:0000259" key="3">
    <source>
        <dbReference type="Pfam" id="PF25231"/>
    </source>
</evidence>
<dbReference type="PANTHER" id="PTHR33133:SF1">
    <property type="entry name" value="EXPRESSED PROTEIN-RELATED"/>
    <property type="match status" value="1"/>
</dbReference>
<feature type="transmembrane region" description="Helical" evidence="2">
    <location>
        <begin position="342"/>
        <end position="370"/>
    </location>
</feature>
<sequence>MSQWDDPTRGYDDRREGWAAPGGRPADGAHEHDPGTTRPGERPGEQPGGHAGGPSDWRQPSGDAVAPAGGRPSGAFVRVGPGGVPELWPGPIPLRPLSFGEVLESAFRVLRFNPRTIFGLSFVVLAVTTVVGLALVFGLSSVLLDGQDLLTTSPTGGVPGELGLQLNSMLLSFVTFFLSGILIVPIAEAALGRRLTAGESWRRIKGRLLPLLGYLLISALILVALVVPAVAAIVAAVLSESGVTIAFTVIGVLIALLALYAWITVSLCLAPAAIVLEQVGPITAIKRSFRLIRGAFWRTFGLLVVVTLITSIIAGMLMGGVMIAVALLLFAGEGNPAAAFAYIAVTSVMTALVSTIVQPLSSAVNALIYLDRRFRTEALAVDLLAEAERTNPL</sequence>
<gene>
    <name evidence="4" type="ORF">GCM10025883_06090</name>
</gene>
<dbReference type="InterPro" id="IPR057169">
    <property type="entry name" value="DUF7847"/>
</dbReference>
<evidence type="ECO:0000313" key="5">
    <source>
        <dbReference type="Proteomes" id="UP001157126"/>
    </source>
</evidence>
<keyword evidence="2" id="KW-0472">Membrane</keyword>
<dbReference type="RefSeq" id="WP_284302627.1">
    <property type="nucleotide sequence ID" value="NZ_BSUO01000001.1"/>
</dbReference>
<keyword evidence="2" id="KW-1133">Transmembrane helix</keyword>
<name>A0ABQ6IPC4_9MICO</name>
<dbReference type="PANTHER" id="PTHR33133">
    <property type="entry name" value="OS08G0107100 PROTEIN-RELATED"/>
    <property type="match status" value="1"/>
</dbReference>
<evidence type="ECO:0000313" key="4">
    <source>
        <dbReference type="EMBL" id="GMA38564.1"/>
    </source>
</evidence>
<organism evidence="4 5">
    <name type="scientific">Mobilicoccus caccae</name>
    <dbReference type="NCBI Taxonomy" id="1859295"/>
    <lineage>
        <taxon>Bacteria</taxon>
        <taxon>Bacillati</taxon>
        <taxon>Actinomycetota</taxon>
        <taxon>Actinomycetes</taxon>
        <taxon>Micrococcales</taxon>
        <taxon>Dermatophilaceae</taxon>
        <taxon>Mobilicoccus</taxon>
    </lineage>
</organism>
<proteinExistence type="predicted"/>
<feature type="compositionally biased region" description="Basic and acidic residues" evidence="1">
    <location>
        <begin position="27"/>
        <end position="44"/>
    </location>
</feature>
<protein>
    <recommendedName>
        <fullName evidence="3">DUF7847 domain-containing protein</fullName>
    </recommendedName>
</protein>
<accession>A0ABQ6IPC4</accession>
<feature type="compositionally biased region" description="Basic and acidic residues" evidence="1">
    <location>
        <begin position="1"/>
        <end position="17"/>
    </location>
</feature>
<feature type="transmembrane region" description="Helical" evidence="2">
    <location>
        <begin position="297"/>
        <end position="330"/>
    </location>
</feature>
<comment type="caution">
    <text evidence="4">The sequence shown here is derived from an EMBL/GenBank/DDBJ whole genome shotgun (WGS) entry which is preliminary data.</text>
</comment>
<feature type="transmembrane region" description="Helical" evidence="2">
    <location>
        <begin position="243"/>
        <end position="276"/>
    </location>
</feature>
<feature type="transmembrane region" description="Helical" evidence="2">
    <location>
        <begin position="164"/>
        <end position="187"/>
    </location>
</feature>